<comment type="similarity">
    <text evidence="4">Belongs to the ECSIT family.</text>
</comment>
<evidence type="ECO:0000256" key="3">
    <source>
        <dbReference type="ARBA" id="ARBA00004496"/>
    </source>
</evidence>
<dbReference type="InterPro" id="IPR029342">
    <property type="entry name" value="ECIST_C"/>
</dbReference>
<keyword evidence="10" id="KW-0496">Mitochondrion</keyword>
<evidence type="ECO:0000256" key="8">
    <source>
        <dbReference type="ARBA" id="ARBA00022859"/>
    </source>
</evidence>
<evidence type="ECO:0000313" key="14">
    <source>
        <dbReference type="Proteomes" id="UP000887574"/>
    </source>
</evidence>
<comment type="subcellular location">
    <subcellularLocation>
        <location evidence="3">Cytoplasm</location>
    </subcellularLocation>
    <subcellularLocation>
        <location evidence="2">Mitochondrion</location>
    </subcellularLocation>
    <subcellularLocation>
        <location evidence="1">Nucleus</location>
    </subcellularLocation>
</comment>
<dbReference type="InterPro" id="IPR046448">
    <property type="entry name" value="ECSIT_N"/>
</dbReference>
<evidence type="ECO:0000256" key="5">
    <source>
        <dbReference type="ARBA" id="ARBA00019998"/>
    </source>
</evidence>
<dbReference type="AlphaFoldDB" id="A0A915CXK9"/>
<evidence type="ECO:0000313" key="15">
    <source>
        <dbReference type="WBParaSite" id="jg13232"/>
    </source>
</evidence>
<feature type="domain" description="ECSIT C-terminal" evidence="13">
    <location>
        <begin position="237"/>
        <end position="314"/>
    </location>
</feature>
<dbReference type="GO" id="GO:0005739">
    <property type="term" value="C:mitochondrion"/>
    <property type="evidence" value="ECO:0007669"/>
    <property type="project" value="UniProtKB-SubCell"/>
</dbReference>
<name>A0A915CXK9_9BILA</name>
<dbReference type="PANTHER" id="PTHR13113:SF1">
    <property type="entry name" value="EVOLUTIONARILY CONSERVED SIGNALING INTERMEDIATE IN TOLL PATHWAY, MITOCHONDRIAL"/>
    <property type="match status" value="1"/>
</dbReference>
<dbReference type="GO" id="GO:0045087">
    <property type="term" value="P:innate immune response"/>
    <property type="evidence" value="ECO:0007669"/>
    <property type="project" value="UniProtKB-KW"/>
</dbReference>
<keyword evidence="6" id="KW-0963">Cytoplasm</keyword>
<evidence type="ECO:0000256" key="11">
    <source>
        <dbReference type="ARBA" id="ARBA00023242"/>
    </source>
</evidence>
<dbReference type="GO" id="GO:0007178">
    <property type="term" value="P:cell surface receptor protein serine/threonine kinase signaling pathway"/>
    <property type="evidence" value="ECO:0007669"/>
    <property type="project" value="TreeGrafter"/>
</dbReference>
<dbReference type="GO" id="GO:0005634">
    <property type="term" value="C:nucleus"/>
    <property type="evidence" value="ECO:0007669"/>
    <property type="project" value="UniProtKB-SubCell"/>
</dbReference>
<evidence type="ECO:0000259" key="12">
    <source>
        <dbReference type="Pfam" id="PF06239"/>
    </source>
</evidence>
<evidence type="ECO:0000256" key="2">
    <source>
        <dbReference type="ARBA" id="ARBA00004173"/>
    </source>
</evidence>
<proteinExistence type="inferred from homology"/>
<evidence type="ECO:0000256" key="10">
    <source>
        <dbReference type="ARBA" id="ARBA00023128"/>
    </source>
</evidence>
<reference evidence="15" key="1">
    <citation type="submission" date="2022-11" db="UniProtKB">
        <authorList>
            <consortium name="WormBaseParasite"/>
        </authorList>
    </citation>
    <scope>IDENTIFICATION</scope>
</reference>
<keyword evidence="8" id="KW-0391">Immunity</keyword>
<evidence type="ECO:0000259" key="13">
    <source>
        <dbReference type="Pfam" id="PF14784"/>
    </source>
</evidence>
<keyword evidence="11" id="KW-0539">Nucleus</keyword>
<dbReference type="Pfam" id="PF14784">
    <property type="entry name" value="ECSIT_C"/>
    <property type="match status" value="1"/>
</dbReference>
<dbReference type="WBParaSite" id="jg13232">
    <property type="protein sequence ID" value="jg13232"/>
    <property type="gene ID" value="jg13232"/>
</dbReference>
<evidence type="ECO:0000256" key="6">
    <source>
        <dbReference type="ARBA" id="ARBA00022490"/>
    </source>
</evidence>
<evidence type="ECO:0000256" key="7">
    <source>
        <dbReference type="ARBA" id="ARBA00022588"/>
    </source>
</evidence>
<keyword evidence="7" id="KW-0399">Innate immunity</keyword>
<dbReference type="InterPro" id="IPR010418">
    <property type="entry name" value="ECSIT"/>
</dbReference>
<evidence type="ECO:0000256" key="1">
    <source>
        <dbReference type="ARBA" id="ARBA00004123"/>
    </source>
</evidence>
<sequence length="315" mass="36212">MHRLIKGYPTFVSFTTLASSSGTIETLKRRSAVLYSSSQRSISNDALKLDKRQVQRFEEKFKKASPEDRTKENFLAAAALFRNAHGRRSVGYLEYIATALRYLEEYGLQKDLDVYKALLNCFPKGVLVPTTRFQKMFMHHPHQQACCVTILDQMEWFGCYPDKEVHDIVNALLDAKAQYTNKYLDAREVDNDNLKDAELARLALKMMCRDSGTVFSYVKTPSSEFDFGSFLKIRVYFVDGPSRVYVTDKSVSYVVFSSSSTQTEDEEFIDQRDVYEYSNLRQRLFDEGQEANTNIHQQSDQTILAMAVLEENTQG</sequence>
<evidence type="ECO:0000256" key="4">
    <source>
        <dbReference type="ARBA" id="ARBA00007674"/>
    </source>
</evidence>
<feature type="domain" description="ECSIT N-terminal" evidence="12">
    <location>
        <begin position="59"/>
        <end position="184"/>
    </location>
</feature>
<keyword evidence="14" id="KW-1185">Reference proteome</keyword>
<keyword evidence="9" id="KW-0809">Transit peptide</keyword>
<dbReference type="Proteomes" id="UP000887574">
    <property type="component" value="Unplaced"/>
</dbReference>
<organism evidence="14 15">
    <name type="scientific">Ditylenchus dipsaci</name>
    <dbReference type="NCBI Taxonomy" id="166011"/>
    <lineage>
        <taxon>Eukaryota</taxon>
        <taxon>Metazoa</taxon>
        <taxon>Ecdysozoa</taxon>
        <taxon>Nematoda</taxon>
        <taxon>Chromadorea</taxon>
        <taxon>Rhabditida</taxon>
        <taxon>Tylenchina</taxon>
        <taxon>Tylenchomorpha</taxon>
        <taxon>Sphaerularioidea</taxon>
        <taxon>Anguinidae</taxon>
        <taxon>Anguininae</taxon>
        <taxon>Ditylenchus</taxon>
    </lineage>
</organism>
<accession>A0A915CXK9</accession>
<dbReference type="Pfam" id="PF06239">
    <property type="entry name" value="ECSIT_N"/>
    <property type="match status" value="1"/>
</dbReference>
<evidence type="ECO:0000256" key="9">
    <source>
        <dbReference type="ARBA" id="ARBA00022946"/>
    </source>
</evidence>
<dbReference type="PANTHER" id="PTHR13113">
    <property type="entry name" value="ECSIT EVOLUTIONARILY CONSERVED SIGNALING INTERMEDIATE IN TOLL PATHWAYS"/>
    <property type="match status" value="1"/>
</dbReference>
<protein>
    <recommendedName>
        <fullName evidence="5">Evolutionarily conserved signaling intermediate in Toll pathway, mitochondrial</fullName>
    </recommendedName>
</protein>